<comment type="caution">
    <text evidence="2">The sequence shown here is derived from an EMBL/GenBank/DDBJ whole genome shotgun (WGS) entry which is preliminary data.</text>
</comment>
<feature type="compositionally biased region" description="Basic and acidic residues" evidence="1">
    <location>
        <begin position="196"/>
        <end position="208"/>
    </location>
</feature>
<proteinExistence type="predicted"/>
<sequence>MSDKIYWVNKKFENWETALDPDDLSLFSILNFRSLKDDFTYDKHLEHFTISKFVSYINRNKIPADEKWKKAFSVLNDETLKASIHLNLILDATDREGANGKDVQTFWERVELGRAEISLKKAEVQFAVNQSFAGNKANEMLNEMKLNFISDQKNKKKNSANSMMNENSIARASSSSHNKKIKTTGGRSVTTSSSTRLEDHDEPGTYAEIDRHSILSPCRFSFFSSSESELDENDKSDEDEEDTFLDVNKVSFDDYLNQSRIKSEWKLKDGRPIADILNTKTADTVKLLLKKDKKEQTQFMKSVIRLGLSSIIDLSSEFENGMFTWFGQEWVDIKRKVYEIVNMEPTIFEGEIKSIIDTIEEEDNNGKWQELNEIEYAITMTAPIMNIMFNDVSNYLKLRWGETLSNVMSDRRRKIDLRIVHRTKGLELSHSECSRAPTPAKVVHDRSKCLRTLKGVLDNFLKEDLTNEDVQDSKILGIQFSGLNGQIIGIDLLEDGLYFGLEGPTFNFPAQLTDIKCLRSALEALYFFKQCIVKKANLIPDLKKMNHPYNKIFHCNSNALTEAKHFKIKFVRKTYFTPKRKRKNLILPTEKLEDEDEDVKTSTC</sequence>
<dbReference type="Proteomes" id="UP000266673">
    <property type="component" value="Unassembled WGS sequence"/>
</dbReference>
<gene>
    <name evidence="2" type="ORF">C2G38_2034058</name>
</gene>
<dbReference type="AlphaFoldDB" id="A0A397VJ18"/>
<feature type="compositionally biased region" description="Low complexity" evidence="1">
    <location>
        <begin position="183"/>
        <end position="195"/>
    </location>
</feature>
<organism evidence="2 3">
    <name type="scientific">Gigaspora rosea</name>
    <dbReference type="NCBI Taxonomy" id="44941"/>
    <lineage>
        <taxon>Eukaryota</taxon>
        <taxon>Fungi</taxon>
        <taxon>Fungi incertae sedis</taxon>
        <taxon>Mucoromycota</taxon>
        <taxon>Glomeromycotina</taxon>
        <taxon>Glomeromycetes</taxon>
        <taxon>Diversisporales</taxon>
        <taxon>Gigasporaceae</taxon>
        <taxon>Gigaspora</taxon>
    </lineage>
</organism>
<protein>
    <submittedName>
        <fullName evidence="2">Uncharacterized protein</fullName>
    </submittedName>
</protein>
<keyword evidence="3" id="KW-1185">Reference proteome</keyword>
<reference evidence="2 3" key="1">
    <citation type="submission" date="2018-06" db="EMBL/GenBank/DDBJ databases">
        <title>Comparative genomics reveals the genomic features of Rhizophagus irregularis, R. cerebriforme, R. diaphanum and Gigaspora rosea, and their symbiotic lifestyle signature.</title>
        <authorList>
            <person name="Morin E."/>
            <person name="San Clemente H."/>
            <person name="Chen E.C.H."/>
            <person name="De La Providencia I."/>
            <person name="Hainaut M."/>
            <person name="Kuo A."/>
            <person name="Kohler A."/>
            <person name="Murat C."/>
            <person name="Tang N."/>
            <person name="Roy S."/>
            <person name="Loubradou J."/>
            <person name="Henrissat B."/>
            <person name="Grigoriev I.V."/>
            <person name="Corradi N."/>
            <person name="Roux C."/>
            <person name="Martin F.M."/>
        </authorList>
    </citation>
    <scope>NUCLEOTIDE SEQUENCE [LARGE SCALE GENOMIC DNA]</scope>
    <source>
        <strain evidence="2 3">DAOM 194757</strain>
    </source>
</reference>
<name>A0A397VJ18_9GLOM</name>
<evidence type="ECO:0000256" key="1">
    <source>
        <dbReference type="SAM" id="MobiDB-lite"/>
    </source>
</evidence>
<evidence type="ECO:0000313" key="2">
    <source>
        <dbReference type="EMBL" id="RIB21848.1"/>
    </source>
</evidence>
<dbReference type="OrthoDB" id="2319991at2759"/>
<dbReference type="EMBL" id="QKWP01000338">
    <property type="protein sequence ID" value="RIB21848.1"/>
    <property type="molecule type" value="Genomic_DNA"/>
</dbReference>
<evidence type="ECO:0000313" key="3">
    <source>
        <dbReference type="Proteomes" id="UP000266673"/>
    </source>
</evidence>
<feature type="region of interest" description="Disordered" evidence="1">
    <location>
        <begin position="170"/>
        <end position="208"/>
    </location>
</feature>
<accession>A0A397VJ18</accession>